<dbReference type="Proteomes" id="UP000050795">
    <property type="component" value="Unassembled WGS sequence"/>
</dbReference>
<comment type="function">
    <text evidence="13">Microtubule inner protein (MIP) part of the dynein-decorated doublet microtubules (DMTs) in cilia axoneme, which is required for motile cilia beating. May play a role in the control of meiotic division and germ cell differentiation through regulation of pairing and recombination during meiosis. Required for sperm flagella assembly. May play a role in the assembly and function of the outer dynein arm-docking complex (ODA-DC). ODA-DC mediates outer dynein arms (ODA) binding onto the axonemal doublet microtubules.</text>
</comment>
<dbReference type="InterPro" id="IPR043597">
    <property type="entry name" value="TPH_dom"/>
</dbReference>
<evidence type="ECO:0000256" key="6">
    <source>
        <dbReference type="ARBA" id="ARBA00022846"/>
    </source>
</evidence>
<keyword evidence="12" id="KW-0966">Cell projection</keyword>
<evidence type="ECO:0000313" key="16">
    <source>
        <dbReference type="Proteomes" id="UP000050795"/>
    </source>
</evidence>
<protein>
    <recommendedName>
        <fullName evidence="4">Meiosis-specific nuclear structural protein 1</fullName>
    </recommendedName>
</protein>
<feature type="coiled-coil region" evidence="14">
    <location>
        <begin position="359"/>
        <end position="400"/>
    </location>
</feature>
<evidence type="ECO:0000256" key="4">
    <source>
        <dbReference type="ARBA" id="ARBA00014813"/>
    </source>
</evidence>
<keyword evidence="9" id="KW-0206">Cytoskeleton</keyword>
<comment type="subcellular location">
    <subcellularLocation>
        <location evidence="2">Cytoplasm</location>
        <location evidence="2">Cytoskeleton</location>
        <location evidence="2">Flagellum axoneme</location>
    </subcellularLocation>
    <subcellularLocation>
        <location evidence="1">Nucleus</location>
    </subcellularLocation>
</comment>
<dbReference type="InterPro" id="IPR026504">
    <property type="entry name" value="MNS1"/>
</dbReference>
<accession>A0AA85JQ99</accession>
<organism evidence="16 17">
    <name type="scientific">Trichobilharzia regenti</name>
    <name type="common">Nasal bird schistosome</name>
    <dbReference type="NCBI Taxonomy" id="157069"/>
    <lineage>
        <taxon>Eukaryota</taxon>
        <taxon>Metazoa</taxon>
        <taxon>Spiralia</taxon>
        <taxon>Lophotrochozoa</taxon>
        <taxon>Platyhelminthes</taxon>
        <taxon>Trematoda</taxon>
        <taxon>Digenea</taxon>
        <taxon>Strigeidida</taxon>
        <taxon>Schistosomatoidea</taxon>
        <taxon>Schistosomatidae</taxon>
        <taxon>Trichobilharzia</taxon>
    </lineage>
</organism>
<evidence type="ECO:0000256" key="7">
    <source>
        <dbReference type="ARBA" id="ARBA00023054"/>
    </source>
</evidence>
<keyword evidence="6" id="KW-0282">Flagellum</keyword>
<dbReference type="Pfam" id="PF13868">
    <property type="entry name" value="TPH"/>
    <property type="match status" value="1"/>
</dbReference>
<feature type="coiled-coil region" evidence="14">
    <location>
        <begin position="166"/>
        <end position="279"/>
    </location>
</feature>
<evidence type="ECO:0000256" key="8">
    <source>
        <dbReference type="ARBA" id="ARBA00023069"/>
    </source>
</evidence>
<comment type="similarity">
    <text evidence="3">Belongs to the MNS1 family.</text>
</comment>
<proteinExistence type="inferred from homology"/>
<keyword evidence="10" id="KW-0539">Nucleus</keyword>
<sequence>MPFIEVQIICLQTVSAYANSAMIGCRNVITSRTDSLSSLDESLAKQLSKIHLERLSEQKLRQKIRNESVELRELGNKLRSAYVAKQQLAQIAEKRAHAYDLMTEEALQAHQLASQLGDDLIVAEEEETRRKESQMKHRRELDAQMMEQAELRRKAYEEFLHDKQMIDEVVNKIKQEDENEREKRRKQKDLIKQEISQYQKEREDYLKAEKQKLSDELEAIHAYTAKKDDEQNAAKAAIKARQEQIEKLQDELGKELLRKEKERQELEDIRQTLILEENAKKAREEEENLWIKKLTNQQKLQADYEKQLALKDKQKELEKQEDMKIRNYMLAKFEEDERLEKEELHKRHMKQMEYANEAHKLLIEKRQRIMQEYAKARKELEEEKQRVLTEQRIVEEERQRMLRQHANNLWNHLPKGIFRSKEEYESLKQLNDNN</sequence>
<keyword evidence="5" id="KW-0963">Cytoplasm</keyword>
<feature type="domain" description="Trichohyalin-plectin-homology" evidence="15">
    <location>
        <begin position="64"/>
        <end position="415"/>
    </location>
</feature>
<dbReference type="PANTHER" id="PTHR19265:SF0">
    <property type="entry name" value="MEIOSIS-SPECIFIC NUCLEAR STRUCTURAL PROTEIN 1"/>
    <property type="match status" value="1"/>
</dbReference>
<evidence type="ECO:0000256" key="1">
    <source>
        <dbReference type="ARBA" id="ARBA00004123"/>
    </source>
</evidence>
<evidence type="ECO:0000256" key="11">
    <source>
        <dbReference type="ARBA" id="ARBA00023254"/>
    </source>
</evidence>
<evidence type="ECO:0000256" key="2">
    <source>
        <dbReference type="ARBA" id="ARBA00004611"/>
    </source>
</evidence>
<name>A0AA85JQ99_TRIRE</name>
<keyword evidence="7 14" id="KW-0175">Coiled coil</keyword>
<evidence type="ECO:0000313" key="17">
    <source>
        <dbReference type="WBParaSite" id="TREG1_40310.2"/>
    </source>
</evidence>
<keyword evidence="11" id="KW-0469">Meiosis</keyword>
<dbReference type="AlphaFoldDB" id="A0AA85JQ99"/>
<evidence type="ECO:0000256" key="10">
    <source>
        <dbReference type="ARBA" id="ARBA00023242"/>
    </source>
</evidence>
<evidence type="ECO:0000256" key="12">
    <source>
        <dbReference type="ARBA" id="ARBA00023273"/>
    </source>
</evidence>
<keyword evidence="8" id="KW-0969">Cilium</keyword>
<evidence type="ECO:0000256" key="9">
    <source>
        <dbReference type="ARBA" id="ARBA00023212"/>
    </source>
</evidence>
<reference evidence="17" key="2">
    <citation type="submission" date="2023-11" db="UniProtKB">
        <authorList>
            <consortium name="WormBaseParasite"/>
        </authorList>
    </citation>
    <scope>IDENTIFICATION</scope>
</reference>
<reference evidence="16" key="1">
    <citation type="submission" date="2022-06" db="EMBL/GenBank/DDBJ databases">
        <authorList>
            <person name="Berger JAMES D."/>
            <person name="Berger JAMES D."/>
        </authorList>
    </citation>
    <scope>NUCLEOTIDE SEQUENCE [LARGE SCALE GENOMIC DNA]</scope>
</reference>
<evidence type="ECO:0000256" key="14">
    <source>
        <dbReference type="SAM" id="Coils"/>
    </source>
</evidence>
<evidence type="ECO:0000256" key="13">
    <source>
        <dbReference type="ARBA" id="ARBA00046114"/>
    </source>
</evidence>
<dbReference type="GO" id="GO:0051321">
    <property type="term" value="P:meiotic cell cycle"/>
    <property type="evidence" value="ECO:0007669"/>
    <property type="project" value="UniProtKB-KW"/>
</dbReference>
<evidence type="ECO:0000256" key="5">
    <source>
        <dbReference type="ARBA" id="ARBA00022490"/>
    </source>
</evidence>
<dbReference type="WBParaSite" id="TREG1_40310.2">
    <property type="protein sequence ID" value="TREG1_40310.2"/>
    <property type="gene ID" value="TREG1_40310"/>
</dbReference>
<evidence type="ECO:0000256" key="3">
    <source>
        <dbReference type="ARBA" id="ARBA00009158"/>
    </source>
</evidence>
<evidence type="ECO:0000259" key="15">
    <source>
        <dbReference type="Pfam" id="PF13868"/>
    </source>
</evidence>
<dbReference type="PANTHER" id="PTHR19265">
    <property type="entry name" value="MEIOSIS-SPECIFIC NUCLEAR STRUCTURAL PROTEIN 1"/>
    <property type="match status" value="1"/>
</dbReference>
<keyword evidence="16" id="KW-1185">Reference proteome</keyword>
<dbReference type="GO" id="GO:0005634">
    <property type="term" value="C:nucleus"/>
    <property type="evidence" value="ECO:0007669"/>
    <property type="project" value="UniProtKB-SubCell"/>
</dbReference>